<dbReference type="AlphaFoldDB" id="A0A8J6XIS2"/>
<feature type="region of interest" description="Disordered" evidence="1">
    <location>
        <begin position="1"/>
        <end position="24"/>
    </location>
</feature>
<feature type="compositionally biased region" description="Basic and acidic residues" evidence="1">
    <location>
        <begin position="1"/>
        <end position="15"/>
    </location>
</feature>
<dbReference type="RefSeq" id="WP_190835809.1">
    <property type="nucleotide sequence ID" value="NZ_CAWPPI010000098.1"/>
</dbReference>
<evidence type="ECO:0000313" key="3">
    <source>
        <dbReference type="Proteomes" id="UP000629098"/>
    </source>
</evidence>
<organism evidence="2 3">
    <name type="scientific">Iningainema tapete BLCC-T55</name>
    <dbReference type="NCBI Taxonomy" id="2748662"/>
    <lineage>
        <taxon>Bacteria</taxon>
        <taxon>Bacillati</taxon>
        <taxon>Cyanobacteriota</taxon>
        <taxon>Cyanophyceae</taxon>
        <taxon>Nostocales</taxon>
        <taxon>Scytonemataceae</taxon>
        <taxon>Iningainema tapete</taxon>
    </lineage>
</organism>
<reference evidence="2" key="1">
    <citation type="submission" date="2020-09" db="EMBL/GenBank/DDBJ databases">
        <title>Iningainema tapete sp. nov. (Scytonemataceae, Cyanobacteria) from greenhouses in central Florida (USA) produces two types of nodularin with biosynthetic potential for microcystin-LR and anabaenopeptins.</title>
        <authorList>
            <person name="Berthold D.E."/>
            <person name="Lefler F.W."/>
            <person name="Huang I.-S."/>
            <person name="Abdulla H."/>
            <person name="Zimba P.V."/>
            <person name="Laughinghouse H.D. IV."/>
        </authorList>
    </citation>
    <scope>NUCLEOTIDE SEQUENCE</scope>
    <source>
        <strain evidence="2">BLCCT55</strain>
    </source>
</reference>
<comment type="caution">
    <text evidence="2">The sequence shown here is derived from an EMBL/GenBank/DDBJ whole genome shotgun (WGS) entry which is preliminary data.</text>
</comment>
<sequence>MAGEGSKKTQFKDKGVGVGRRNPIAFAMPDPYDEILRSLPNRSEKLRQWVIKCMIEDGLVDQHSSTQTQQKAS</sequence>
<gene>
    <name evidence="2" type="ORF">ICL16_33060</name>
</gene>
<accession>A0A8J6XIS2</accession>
<dbReference type="Proteomes" id="UP000629098">
    <property type="component" value="Unassembled WGS sequence"/>
</dbReference>
<dbReference type="EMBL" id="JACXAE010000098">
    <property type="protein sequence ID" value="MBD2776754.1"/>
    <property type="molecule type" value="Genomic_DNA"/>
</dbReference>
<evidence type="ECO:0000313" key="2">
    <source>
        <dbReference type="EMBL" id="MBD2776754.1"/>
    </source>
</evidence>
<name>A0A8J6XIS2_9CYAN</name>
<evidence type="ECO:0000256" key="1">
    <source>
        <dbReference type="SAM" id="MobiDB-lite"/>
    </source>
</evidence>
<proteinExistence type="predicted"/>
<keyword evidence="3" id="KW-1185">Reference proteome</keyword>
<protein>
    <submittedName>
        <fullName evidence="2">Uncharacterized protein</fullName>
    </submittedName>
</protein>